<keyword evidence="2" id="KW-1185">Reference proteome</keyword>
<reference evidence="1" key="1">
    <citation type="journal article" date="2021" name="New Phytol.">
        <title>Evolutionary innovations through gain and loss of genes in the ectomycorrhizal Boletales.</title>
        <authorList>
            <person name="Wu G."/>
            <person name="Miyauchi S."/>
            <person name="Morin E."/>
            <person name="Kuo A."/>
            <person name="Drula E."/>
            <person name="Varga T."/>
            <person name="Kohler A."/>
            <person name="Feng B."/>
            <person name="Cao Y."/>
            <person name="Lipzen A."/>
            <person name="Daum C."/>
            <person name="Hundley H."/>
            <person name="Pangilinan J."/>
            <person name="Johnson J."/>
            <person name="Barry K."/>
            <person name="LaButti K."/>
            <person name="Ng V."/>
            <person name="Ahrendt S."/>
            <person name="Min B."/>
            <person name="Choi I.G."/>
            <person name="Park H."/>
            <person name="Plett J.M."/>
            <person name="Magnuson J."/>
            <person name="Spatafora J.W."/>
            <person name="Nagy L.G."/>
            <person name="Henrissat B."/>
            <person name="Grigoriev I.V."/>
            <person name="Yang Z.L."/>
            <person name="Xu J."/>
            <person name="Martin F.M."/>
        </authorList>
    </citation>
    <scope>NUCLEOTIDE SEQUENCE</scope>
    <source>
        <strain evidence="1">KUC20120723A-06</strain>
    </source>
</reference>
<proteinExistence type="predicted"/>
<dbReference type="Proteomes" id="UP000790709">
    <property type="component" value="Unassembled WGS sequence"/>
</dbReference>
<accession>A0ACB8BI96</accession>
<protein>
    <submittedName>
        <fullName evidence="1">Uncharacterized protein</fullName>
    </submittedName>
</protein>
<gene>
    <name evidence="1" type="ORF">BV22DRAFT_1129975</name>
</gene>
<sequence>MGRLRAPDIPFPSFSFVLSTYSSQMRLPSYRSSYLLRYHPYPRYAPSQRERLMQTVDERNHIDNGDANDAPEVGAVLWPALQERDEETTMLEEALRAVEDLEGERSPPRRRSISTLIILMGNFPGPSAVNDAEDTTQAHMIKRLVAHVTKALCHIYASNKCGRYPASARTYIYPT</sequence>
<evidence type="ECO:0000313" key="2">
    <source>
        <dbReference type="Proteomes" id="UP000790709"/>
    </source>
</evidence>
<comment type="caution">
    <text evidence="1">The sequence shown here is derived from an EMBL/GenBank/DDBJ whole genome shotgun (WGS) entry which is preliminary data.</text>
</comment>
<name>A0ACB8BI96_9AGAM</name>
<evidence type="ECO:0000313" key="1">
    <source>
        <dbReference type="EMBL" id="KAH7924263.1"/>
    </source>
</evidence>
<dbReference type="EMBL" id="MU266429">
    <property type="protein sequence ID" value="KAH7924263.1"/>
    <property type="molecule type" value="Genomic_DNA"/>
</dbReference>
<organism evidence="1 2">
    <name type="scientific">Leucogyrophana mollusca</name>
    <dbReference type="NCBI Taxonomy" id="85980"/>
    <lineage>
        <taxon>Eukaryota</taxon>
        <taxon>Fungi</taxon>
        <taxon>Dikarya</taxon>
        <taxon>Basidiomycota</taxon>
        <taxon>Agaricomycotina</taxon>
        <taxon>Agaricomycetes</taxon>
        <taxon>Agaricomycetidae</taxon>
        <taxon>Boletales</taxon>
        <taxon>Boletales incertae sedis</taxon>
        <taxon>Leucogyrophana</taxon>
    </lineage>
</organism>